<protein>
    <submittedName>
        <fullName evidence="3">UxaA family hydrolase</fullName>
    </submittedName>
</protein>
<proteinExistence type="predicted"/>
<evidence type="ECO:0000259" key="2">
    <source>
        <dbReference type="SMART" id="SM00858"/>
    </source>
</evidence>
<dbReference type="GO" id="GO:0016787">
    <property type="term" value="F:hydrolase activity"/>
    <property type="evidence" value="ECO:0007669"/>
    <property type="project" value="UniProtKB-KW"/>
</dbReference>
<dbReference type="AlphaFoldDB" id="A0A9D2N2Q0"/>
<keyword evidence="3" id="KW-0378">Hydrolase</keyword>
<name>A0A9D2N2Q0_9FIRM</name>
<accession>A0A9D2N2Q0</accession>
<organism evidence="3 4">
    <name type="scientific">Candidatus Enterocloster excrementipullorum</name>
    <dbReference type="NCBI Taxonomy" id="2838559"/>
    <lineage>
        <taxon>Bacteria</taxon>
        <taxon>Bacillati</taxon>
        <taxon>Bacillota</taxon>
        <taxon>Clostridia</taxon>
        <taxon>Lachnospirales</taxon>
        <taxon>Lachnospiraceae</taxon>
        <taxon>Enterocloster</taxon>
    </lineage>
</organism>
<dbReference type="CDD" id="cd11613">
    <property type="entry name" value="SAF_AH_GD"/>
    <property type="match status" value="1"/>
</dbReference>
<dbReference type="GO" id="GO:0016829">
    <property type="term" value="F:lyase activity"/>
    <property type="evidence" value="ECO:0007669"/>
    <property type="project" value="UniProtKB-KW"/>
</dbReference>
<dbReference type="Proteomes" id="UP000823910">
    <property type="component" value="Unassembled WGS sequence"/>
</dbReference>
<gene>
    <name evidence="3" type="ORF">H9704_12985</name>
</gene>
<reference evidence="3" key="2">
    <citation type="submission" date="2021-04" db="EMBL/GenBank/DDBJ databases">
        <authorList>
            <person name="Gilroy R."/>
        </authorList>
    </citation>
    <scope>NUCLEOTIDE SEQUENCE</scope>
    <source>
        <strain evidence="3">CHK180-15479</strain>
    </source>
</reference>
<comment type="caution">
    <text evidence="3">The sequence shown here is derived from an EMBL/GenBank/DDBJ whole genome shotgun (WGS) entry which is preliminary data.</text>
</comment>
<dbReference type="InterPro" id="IPR044144">
    <property type="entry name" value="SAF_UxaA/GarD"/>
</dbReference>
<feature type="domain" description="SAF" evidence="2">
    <location>
        <begin position="10"/>
        <end position="84"/>
    </location>
</feature>
<dbReference type="PANTHER" id="PTHR30536:SF5">
    <property type="entry name" value="ALTRONATE DEHYDRATASE"/>
    <property type="match status" value="1"/>
</dbReference>
<dbReference type="InterPro" id="IPR052172">
    <property type="entry name" value="UxaA_altronate/galactarate_dh"/>
</dbReference>
<dbReference type="Pfam" id="PF08666">
    <property type="entry name" value="SAF"/>
    <property type="match status" value="1"/>
</dbReference>
<evidence type="ECO:0000313" key="3">
    <source>
        <dbReference type="EMBL" id="HJC07036.1"/>
    </source>
</evidence>
<dbReference type="Gene3D" id="2.30.130.110">
    <property type="match status" value="1"/>
</dbReference>
<dbReference type="EMBL" id="DWWT01000070">
    <property type="protein sequence ID" value="HJC07036.1"/>
    <property type="molecule type" value="Genomic_DNA"/>
</dbReference>
<dbReference type="InterPro" id="IPR013974">
    <property type="entry name" value="SAF"/>
</dbReference>
<keyword evidence="1" id="KW-0456">Lyase</keyword>
<evidence type="ECO:0000256" key="1">
    <source>
        <dbReference type="ARBA" id="ARBA00023239"/>
    </source>
</evidence>
<dbReference type="GO" id="GO:0019698">
    <property type="term" value="P:D-galacturonate catabolic process"/>
    <property type="evidence" value="ECO:0007669"/>
    <property type="project" value="TreeGrafter"/>
</dbReference>
<reference evidence="3" key="1">
    <citation type="journal article" date="2021" name="PeerJ">
        <title>Extensive microbial diversity within the chicken gut microbiome revealed by metagenomics and culture.</title>
        <authorList>
            <person name="Gilroy R."/>
            <person name="Ravi A."/>
            <person name="Getino M."/>
            <person name="Pursley I."/>
            <person name="Horton D.L."/>
            <person name="Alikhan N.F."/>
            <person name="Baker D."/>
            <person name="Gharbi K."/>
            <person name="Hall N."/>
            <person name="Watson M."/>
            <person name="Adriaenssens E.M."/>
            <person name="Foster-Nyarko E."/>
            <person name="Jarju S."/>
            <person name="Secka A."/>
            <person name="Antonio M."/>
            <person name="Oren A."/>
            <person name="Chaudhuri R.R."/>
            <person name="La Ragione R."/>
            <person name="Hildebrand F."/>
            <person name="Pallen M.J."/>
        </authorList>
    </citation>
    <scope>NUCLEOTIDE SEQUENCE</scope>
    <source>
        <strain evidence="3">CHK180-15479</strain>
    </source>
</reference>
<evidence type="ECO:0000313" key="4">
    <source>
        <dbReference type="Proteomes" id="UP000823910"/>
    </source>
</evidence>
<dbReference type="PANTHER" id="PTHR30536">
    <property type="entry name" value="ALTRONATE/GALACTARATE DEHYDRATASE"/>
    <property type="match status" value="1"/>
</dbReference>
<sequence>MTAFQIDFSDNVATALEEIAPGTVTLRGDAKAPCVEALEKIPEGHKIALRDIAEGEDIIKYGVRIGRAVKPISKGSWVHLHNIHSVYDERSSHLDAVTGAPKDTRYE</sequence>
<dbReference type="SMART" id="SM00858">
    <property type="entry name" value="SAF"/>
    <property type="match status" value="1"/>
</dbReference>